<dbReference type="OrthoDB" id="5945181at2759"/>
<dbReference type="Proteomes" id="UP000887567">
    <property type="component" value="Unplaced"/>
</dbReference>
<dbReference type="AlphaFoldDB" id="A0A913WZ85"/>
<protein>
    <recommendedName>
        <fullName evidence="4">Transposase</fullName>
    </recommendedName>
</protein>
<dbReference type="PANTHER" id="PTHR46579:SF1">
    <property type="entry name" value="F5_8 TYPE C DOMAIN-CONTAINING PROTEIN"/>
    <property type="match status" value="1"/>
</dbReference>
<reference evidence="2" key="1">
    <citation type="submission" date="2022-11" db="UniProtKB">
        <authorList>
            <consortium name="EnsemblMetazoa"/>
        </authorList>
    </citation>
    <scope>IDENTIFICATION</scope>
</reference>
<evidence type="ECO:0000313" key="2">
    <source>
        <dbReference type="EnsemblMetazoa" id="XP_020896396.1"/>
    </source>
</evidence>
<name>A0A913WZ85_EXADI</name>
<dbReference type="OMA" id="QSENETH"/>
<accession>A0A913WZ85</accession>
<evidence type="ECO:0000256" key="1">
    <source>
        <dbReference type="SAM" id="MobiDB-lite"/>
    </source>
</evidence>
<dbReference type="RefSeq" id="XP_020896396.1">
    <property type="nucleotide sequence ID" value="XM_021040737.2"/>
</dbReference>
<evidence type="ECO:0008006" key="4">
    <source>
        <dbReference type="Google" id="ProtNLM"/>
    </source>
</evidence>
<feature type="compositionally biased region" description="Polar residues" evidence="1">
    <location>
        <begin position="60"/>
        <end position="71"/>
    </location>
</feature>
<feature type="region of interest" description="Disordered" evidence="1">
    <location>
        <begin position="37"/>
        <end position="71"/>
    </location>
</feature>
<sequence length="1064" mass="123155">MPRTTSCRCNERSYLHAHCFCSIYGCEGKAVSRSTYHHHQKADQQPLLTQSENETHFNSENESTADTSISASIGDDVEWEVDYVNTNRENDQESDTSLDVSCDRFVQTDKQNWDTKVVDAILNALPMKQSQGDSIKSFEDWLRWAKDFVITDQELKDIWPTSWTETEDILRRVGYESPKHYYICMNDDEHHREWDIMEHPSDKCRYCGQPGDIDYYYLGLTQKIKRWFSNKEMCSNMLDHWREKEHWYYSCARGETRGWPIKKELWDGTRFSEYSWFFDATKRYLLPTLCPYCKDCQINTVISAEMIAACDGFDNGSSVKIICHQCRKIFTHIPTFTKGDPRNIVYIAHWDGFTPFETTGGHSTGVLDVKIGNIAKRKRNHTDQVYVVGFVPSSKTPDDTPGFLDPFLTPLINEIVEGFINGIEVNYSADFPDLNIESGTVVVRHLIMLWTGDHPGQCEVAKFKRTGKKACRRCHICGKQAEEGSPHYYYGGCRYHARYKWPRRTMEESLHHMKEAEEETGAAWKRISKESGFTGLSKLTVLYYLYGFDVLHDTVIDLMHGLPMNPVKKHLQRLLQRKDINFAEIESRLSIFPWTPELKASRYPTGFTSRLGYWKAEDYQKFAFPASEVILSGAIPDEDFLCWKLLVQMIQMVFSCCRNTGWTYEDIELFGKVAWRHNIISEETFGLAACVITEHNLLHVTEDIYRFSAPDNFWVFDLERAVKRYVNQSTNHKNIEKTYSNNEVRREVLQNLHIGRHAKDSPILTEDELETAKWAKQVSSLKQGNYLILHALPNTINGIAVGSCSKKSGFHNITQQQQEDVWEDVTHNESIQFEISKLSNITKSCKSILKPGKEPIGPHVHCRVGENAMFSLDGNQEKVGRINRIHSITVKDVNEREHVVLYLEAQLYQQAINDSGLQKYYQGTESKCLHLSASIKMINSACLLRKVILYPAQDSHEYILIDFEAPKLPTHKQFVAVPFYPERNDMVVVQGENDEEWLGRIISVQKDEKKVGVHFFKEHPRWVGSKKYIKESSIAHYVDWDCITKKVNGSWLTNGLWQLNDTFN</sequence>
<proteinExistence type="predicted"/>
<dbReference type="PROSITE" id="PS51257">
    <property type="entry name" value="PROKAR_LIPOPROTEIN"/>
    <property type="match status" value="1"/>
</dbReference>
<keyword evidence="3" id="KW-1185">Reference proteome</keyword>
<dbReference type="EnsemblMetazoa" id="XM_021040737.2">
    <property type="protein sequence ID" value="XP_020896396.1"/>
    <property type="gene ID" value="LOC110235289"/>
</dbReference>
<evidence type="ECO:0000313" key="3">
    <source>
        <dbReference type="Proteomes" id="UP000887567"/>
    </source>
</evidence>
<dbReference type="GeneID" id="110235289"/>
<dbReference type="KEGG" id="epa:110235289"/>
<dbReference type="PANTHER" id="PTHR46579">
    <property type="entry name" value="F5/8 TYPE C DOMAIN-CONTAINING PROTEIN-RELATED"/>
    <property type="match status" value="1"/>
</dbReference>
<organism evidence="2 3">
    <name type="scientific">Exaiptasia diaphana</name>
    <name type="common">Tropical sea anemone</name>
    <name type="synonym">Aiptasia pulchella</name>
    <dbReference type="NCBI Taxonomy" id="2652724"/>
    <lineage>
        <taxon>Eukaryota</taxon>
        <taxon>Metazoa</taxon>
        <taxon>Cnidaria</taxon>
        <taxon>Anthozoa</taxon>
        <taxon>Hexacorallia</taxon>
        <taxon>Actiniaria</taxon>
        <taxon>Aiptasiidae</taxon>
        <taxon>Exaiptasia</taxon>
    </lineage>
</organism>